<dbReference type="InterPro" id="IPR027791">
    <property type="entry name" value="Galactosyl_T_C"/>
</dbReference>
<dbReference type="GO" id="GO:0033842">
    <property type="term" value="F:N-acetyl-beta-glucosaminyl-derivative 4-beta-N-acetylgalactosaminyltransferase activity"/>
    <property type="evidence" value="ECO:0007669"/>
    <property type="project" value="TreeGrafter"/>
</dbReference>
<organism evidence="13 14">
    <name type="scientific">Lymnaea stagnalis</name>
    <name type="common">Great pond snail</name>
    <name type="synonym">Helix stagnalis</name>
    <dbReference type="NCBI Taxonomy" id="6523"/>
    <lineage>
        <taxon>Eukaryota</taxon>
        <taxon>Metazoa</taxon>
        <taxon>Spiralia</taxon>
        <taxon>Lophotrochozoa</taxon>
        <taxon>Mollusca</taxon>
        <taxon>Gastropoda</taxon>
        <taxon>Heterobranchia</taxon>
        <taxon>Euthyneura</taxon>
        <taxon>Panpulmonata</taxon>
        <taxon>Hygrophila</taxon>
        <taxon>Lymnaeoidea</taxon>
        <taxon>Lymnaeidae</taxon>
        <taxon>Lymnaea</taxon>
    </lineage>
</organism>
<evidence type="ECO:0000313" key="14">
    <source>
        <dbReference type="Proteomes" id="UP001497497"/>
    </source>
</evidence>
<keyword evidence="10" id="KW-0325">Glycoprotein</keyword>
<keyword evidence="5" id="KW-0808">Transferase</keyword>
<protein>
    <recommendedName>
        <fullName evidence="15">Beta-1,4-N-acetylgalactosaminyltransferase bre-4</fullName>
    </recommendedName>
</protein>
<proteinExistence type="inferred from homology"/>
<gene>
    <name evidence="13" type="ORF">GSLYS_00002040001</name>
</gene>
<reference evidence="13 14" key="1">
    <citation type="submission" date="2024-04" db="EMBL/GenBank/DDBJ databases">
        <authorList>
            <consortium name="Genoscope - CEA"/>
            <person name="William W."/>
        </authorList>
    </citation>
    <scope>NUCLEOTIDE SEQUENCE [LARGE SCALE GENOMIC DNA]</scope>
</reference>
<keyword evidence="7" id="KW-0735">Signal-anchor</keyword>
<evidence type="ECO:0000256" key="9">
    <source>
        <dbReference type="ARBA" id="ARBA00023136"/>
    </source>
</evidence>
<evidence type="ECO:0000259" key="11">
    <source>
        <dbReference type="Pfam" id="PF02709"/>
    </source>
</evidence>
<dbReference type="AlphaFoldDB" id="A0AAV2H2K9"/>
<keyword evidence="6" id="KW-0812">Transmembrane</keyword>
<dbReference type="GO" id="GO:0005794">
    <property type="term" value="C:Golgi apparatus"/>
    <property type="evidence" value="ECO:0007669"/>
    <property type="project" value="TreeGrafter"/>
</dbReference>
<evidence type="ECO:0000256" key="8">
    <source>
        <dbReference type="ARBA" id="ARBA00022989"/>
    </source>
</evidence>
<dbReference type="InterPro" id="IPR003859">
    <property type="entry name" value="Galactosyl_T"/>
</dbReference>
<evidence type="ECO:0000256" key="10">
    <source>
        <dbReference type="ARBA" id="ARBA00023180"/>
    </source>
</evidence>
<dbReference type="Proteomes" id="UP001497497">
    <property type="component" value="Unassembled WGS sequence"/>
</dbReference>
<keyword evidence="8" id="KW-1133">Transmembrane helix</keyword>
<evidence type="ECO:0000256" key="4">
    <source>
        <dbReference type="ARBA" id="ARBA00022676"/>
    </source>
</evidence>
<evidence type="ECO:0000259" key="12">
    <source>
        <dbReference type="Pfam" id="PF13733"/>
    </source>
</evidence>
<dbReference type="InterPro" id="IPR027995">
    <property type="entry name" value="Galactosyl_T_N"/>
</dbReference>
<evidence type="ECO:0000256" key="1">
    <source>
        <dbReference type="ARBA" id="ARBA00004606"/>
    </source>
</evidence>
<evidence type="ECO:0008006" key="15">
    <source>
        <dbReference type="Google" id="ProtNLM"/>
    </source>
</evidence>
<dbReference type="PANTHER" id="PTHR19300">
    <property type="entry name" value="BETA-1,4-GALACTOSYLTRANSFERASE"/>
    <property type="match status" value="1"/>
</dbReference>
<evidence type="ECO:0000256" key="2">
    <source>
        <dbReference type="ARBA" id="ARBA00004922"/>
    </source>
</evidence>
<evidence type="ECO:0000256" key="7">
    <source>
        <dbReference type="ARBA" id="ARBA00022968"/>
    </source>
</evidence>
<dbReference type="SUPFAM" id="SSF53448">
    <property type="entry name" value="Nucleotide-diphospho-sugar transferases"/>
    <property type="match status" value="1"/>
</dbReference>
<keyword evidence="14" id="KW-1185">Reference proteome</keyword>
<dbReference type="InterPro" id="IPR029044">
    <property type="entry name" value="Nucleotide-diphossugar_trans"/>
</dbReference>
<keyword evidence="4" id="KW-0328">Glycosyltransferase</keyword>
<dbReference type="Pfam" id="PF02709">
    <property type="entry name" value="Glyco_transf_7C"/>
    <property type="match status" value="1"/>
</dbReference>
<comment type="similarity">
    <text evidence="3">Belongs to the glycosyltransferase 7 family.</text>
</comment>
<dbReference type="GO" id="GO:0006688">
    <property type="term" value="P:glycosphingolipid biosynthetic process"/>
    <property type="evidence" value="ECO:0007669"/>
    <property type="project" value="TreeGrafter"/>
</dbReference>
<dbReference type="Pfam" id="PF13733">
    <property type="entry name" value="Glyco_transf_7N"/>
    <property type="match status" value="1"/>
</dbReference>
<accession>A0AAV2H2K9</accession>
<feature type="domain" description="Galactosyltransferase C-terminal" evidence="11">
    <location>
        <begin position="123"/>
        <end position="200"/>
    </location>
</feature>
<dbReference type="PRINTS" id="PR02050">
    <property type="entry name" value="B14GALTRFASE"/>
</dbReference>
<comment type="subcellular location">
    <subcellularLocation>
        <location evidence="1">Membrane</location>
        <topology evidence="1">Single-pass type II membrane protein</topology>
    </subcellularLocation>
</comment>
<dbReference type="GO" id="GO:0016020">
    <property type="term" value="C:membrane"/>
    <property type="evidence" value="ECO:0007669"/>
    <property type="project" value="UniProtKB-SubCell"/>
</dbReference>
<feature type="domain" description="Galactosyltransferase N-terminal" evidence="12">
    <location>
        <begin position="5"/>
        <end position="118"/>
    </location>
</feature>
<dbReference type="Gene3D" id="3.90.550.10">
    <property type="entry name" value="Spore Coat Polysaccharide Biosynthesis Protein SpsA, Chain A"/>
    <property type="match status" value="1"/>
</dbReference>
<name>A0AAV2H2K9_LYMST</name>
<evidence type="ECO:0000256" key="6">
    <source>
        <dbReference type="ARBA" id="ARBA00022692"/>
    </source>
</evidence>
<dbReference type="EMBL" id="CAXITT010000023">
    <property type="protein sequence ID" value="CAL1527870.1"/>
    <property type="molecule type" value="Genomic_DNA"/>
</dbReference>
<evidence type="ECO:0000313" key="13">
    <source>
        <dbReference type="EMBL" id="CAL1527870.1"/>
    </source>
</evidence>
<dbReference type="PANTHER" id="PTHR19300:SF46">
    <property type="entry name" value="BETA-1,4-N-ACETYLGALACTOSAMINYLTRANSFERASE"/>
    <property type="match status" value="1"/>
</dbReference>
<comment type="pathway">
    <text evidence="2">Protein modification; protein glycosylation.</text>
</comment>
<dbReference type="GO" id="GO:0005975">
    <property type="term" value="P:carbohydrate metabolic process"/>
    <property type="evidence" value="ECO:0007669"/>
    <property type="project" value="InterPro"/>
</dbReference>
<comment type="caution">
    <text evidence="13">The sequence shown here is derived from an EMBL/GenBank/DDBJ whole genome shotgun (WGS) entry which is preliminary data.</text>
</comment>
<dbReference type="GO" id="GO:0008378">
    <property type="term" value="F:galactosyltransferase activity"/>
    <property type="evidence" value="ECO:0007669"/>
    <property type="project" value="TreeGrafter"/>
</dbReference>
<dbReference type="CDD" id="cd00899">
    <property type="entry name" value="b4GalT"/>
    <property type="match status" value="1"/>
</dbReference>
<evidence type="ECO:0000256" key="3">
    <source>
        <dbReference type="ARBA" id="ARBA00005735"/>
    </source>
</evidence>
<keyword evidence="9" id="KW-0472">Membrane</keyword>
<sequence>MYDDISKEELIKLFPEMEKGGRLRPKGCVPRQRLAVIFPYKNRYSHLHIILNNLLPFLTRQQADVTFFVIEQSPTSTFNKGAVMNIGFLEAEKMARFDCFIFHDVDLIPLNDSNLYRCGPQPRHFAVAMNKFNYKPPYVDFFGGVVGMSREQYRTVNGNSNLYVGWGGEDDDIFLRLRRKGFPVARYDLKTAKYDMIKHTRDEGYADNPYKEIFLKSAAKRQDIEGLNTVKYKVNKVTFDHLYTWITVSINNVEVLG</sequence>
<evidence type="ECO:0000256" key="5">
    <source>
        <dbReference type="ARBA" id="ARBA00022679"/>
    </source>
</evidence>